<dbReference type="InterPro" id="IPR036097">
    <property type="entry name" value="HisK_dim/P_sf"/>
</dbReference>
<dbReference type="InterPro" id="IPR036890">
    <property type="entry name" value="HATPase_C_sf"/>
</dbReference>
<accession>A0A1N6TWC4</accession>
<dbReference type="InterPro" id="IPR003661">
    <property type="entry name" value="HisK_dim/P_dom"/>
</dbReference>
<dbReference type="InterPro" id="IPR005467">
    <property type="entry name" value="His_kinase_dom"/>
</dbReference>
<dbReference type="OrthoDB" id="9121563at2"/>
<dbReference type="SMART" id="SM00388">
    <property type="entry name" value="HisKA"/>
    <property type="match status" value="1"/>
</dbReference>
<dbReference type="Gene3D" id="1.10.287.130">
    <property type="match status" value="1"/>
</dbReference>
<dbReference type="Proteomes" id="UP000241788">
    <property type="component" value="Unassembled WGS sequence"/>
</dbReference>
<dbReference type="PRINTS" id="PR00344">
    <property type="entry name" value="BCTRLSENSOR"/>
</dbReference>
<keyword evidence="7 12" id="KW-0418">Kinase</keyword>
<dbReference type="InterPro" id="IPR004358">
    <property type="entry name" value="Sig_transdc_His_kin-like_C"/>
</dbReference>
<dbReference type="SUPFAM" id="SSF55874">
    <property type="entry name" value="ATPase domain of HSP90 chaperone/DNA topoisomerase II/histidine kinase"/>
    <property type="match status" value="1"/>
</dbReference>
<dbReference type="InterPro" id="IPR003594">
    <property type="entry name" value="HATPase_dom"/>
</dbReference>
<dbReference type="CDD" id="cd00082">
    <property type="entry name" value="HisKA"/>
    <property type="match status" value="1"/>
</dbReference>
<keyword evidence="4" id="KW-0597">Phosphoprotein</keyword>
<dbReference type="Pfam" id="PF00512">
    <property type="entry name" value="HisKA"/>
    <property type="match status" value="1"/>
</dbReference>
<proteinExistence type="predicted"/>
<evidence type="ECO:0000256" key="5">
    <source>
        <dbReference type="ARBA" id="ARBA00022679"/>
    </source>
</evidence>
<evidence type="ECO:0000313" key="13">
    <source>
        <dbReference type="Proteomes" id="UP000241788"/>
    </source>
</evidence>
<keyword evidence="9 10" id="KW-0472">Membrane</keyword>
<evidence type="ECO:0000256" key="2">
    <source>
        <dbReference type="ARBA" id="ARBA00004370"/>
    </source>
</evidence>
<dbReference type="GO" id="GO:0005886">
    <property type="term" value="C:plasma membrane"/>
    <property type="evidence" value="ECO:0007669"/>
    <property type="project" value="TreeGrafter"/>
</dbReference>
<reference evidence="13" key="1">
    <citation type="submission" date="2017-01" db="EMBL/GenBank/DDBJ databases">
        <authorList>
            <person name="Varghese N."/>
            <person name="Submissions S."/>
        </authorList>
    </citation>
    <scope>NUCLEOTIDE SEQUENCE [LARGE SCALE GENOMIC DNA]</scope>
    <source>
        <strain evidence="13">UM1</strain>
    </source>
</reference>
<dbReference type="Pfam" id="PF02518">
    <property type="entry name" value="HATPase_c"/>
    <property type="match status" value="1"/>
</dbReference>
<dbReference type="PANTHER" id="PTHR45436">
    <property type="entry name" value="SENSOR HISTIDINE KINASE YKOH"/>
    <property type="match status" value="1"/>
</dbReference>
<evidence type="ECO:0000313" key="12">
    <source>
        <dbReference type="EMBL" id="SIQ57632.1"/>
    </source>
</evidence>
<dbReference type="PANTHER" id="PTHR45436:SF16">
    <property type="entry name" value="HISTIDINE KINASE"/>
    <property type="match status" value="1"/>
</dbReference>
<evidence type="ECO:0000256" key="8">
    <source>
        <dbReference type="ARBA" id="ARBA00022989"/>
    </source>
</evidence>
<evidence type="ECO:0000256" key="1">
    <source>
        <dbReference type="ARBA" id="ARBA00000085"/>
    </source>
</evidence>
<dbReference type="STRING" id="1604334.SAMN05421546_1485"/>
<evidence type="ECO:0000256" key="10">
    <source>
        <dbReference type="SAM" id="Phobius"/>
    </source>
</evidence>
<evidence type="ECO:0000256" key="6">
    <source>
        <dbReference type="ARBA" id="ARBA00022692"/>
    </source>
</evidence>
<dbReference type="PROSITE" id="PS50109">
    <property type="entry name" value="HIS_KIN"/>
    <property type="match status" value="1"/>
</dbReference>
<dbReference type="EC" id="2.7.13.3" evidence="3"/>
<feature type="domain" description="Histidine kinase" evidence="11">
    <location>
        <begin position="223"/>
        <end position="425"/>
    </location>
</feature>
<keyword evidence="5" id="KW-0808">Transferase</keyword>
<keyword evidence="6 10" id="KW-0812">Transmembrane</keyword>
<dbReference type="GO" id="GO:0000155">
    <property type="term" value="F:phosphorelay sensor kinase activity"/>
    <property type="evidence" value="ECO:0007669"/>
    <property type="project" value="InterPro"/>
</dbReference>
<organism evidence="12 13">
    <name type="scientific">Solilutibacter tolerans</name>
    <dbReference type="NCBI Taxonomy" id="1604334"/>
    <lineage>
        <taxon>Bacteria</taxon>
        <taxon>Pseudomonadati</taxon>
        <taxon>Pseudomonadota</taxon>
        <taxon>Gammaproteobacteria</taxon>
        <taxon>Lysobacterales</taxon>
        <taxon>Lysobacteraceae</taxon>
        <taxon>Solilutibacter</taxon>
    </lineage>
</organism>
<sequence length="425" mass="47377">MAPTETLSRKIRWIFIVQGVIASLVVTLGTLYGSLVLRDILLKQRIVDEAQRTWELVDADPQAALPQSNSYARFFVPAGSMPDQVPPILRALPPGFHRTHDGIWRLAYISERAEGTIYLSVAPGLADHIVRWISILAVALSVLGIAIISWLGYRRCRRIVAPVAQLTDTVLAWDPRSPQLTRFDSPAHRGENTYEVAHLGDALASMSRRVEEYVDRERNFTRDASHELRTPVTVVRVAGDLLATENLSPRGERSLRRLRQATDDMEVLIDAFLVLARHPDVPVDSEDVSVQEVMHEEAANAREWLEDKPVNLVVLPTADPKIHAPPRVIGVIVSQLLRNACHFTEAGTVQIEVLADRVEVRDTGIGMDAETLSKAFDPFWRADLSDYTAKGMGLTLAQRLAERFGWKVLLESQPGQGTLATLRFS</sequence>
<evidence type="ECO:0000256" key="7">
    <source>
        <dbReference type="ARBA" id="ARBA00022777"/>
    </source>
</evidence>
<evidence type="ECO:0000256" key="9">
    <source>
        <dbReference type="ARBA" id="ARBA00023136"/>
    </source>
</evidence>
<gene>
    <name evidence="12" type="ORF">SAMN05421546_1485</name>
</gene>
<comment type="subcellular location">
    <subcellularLocation>
        <location evidence="2">Membrane</location>
    </subcellularLocation>
</comment>
<name>A0A1N6TWC4_9GAMM</name>
<keyword evidence="8 10" id="KW-1133">Transmembrane helix</keyword>
<evidence type="ECO:0000256" key="3">
    <source>
        <dbReference type="ARBA" id="ARBA00012438"/>
    </source>
</evidence>
<dbReference type="SUPFAM" id="SSF47384">
    <property type="entry name" value="Homodimeric domain of signal transducing histidine kinase"/>
    <property type="match status" value="1"/>
</dbReference>
<dbReference type="RefSeq" id="WP_076586832.1">
    <property type="nucleotide sequence ID" value="NZ_FTLW01000003.1"/>
</dbReference>
<evidence type="ECO:0000256" key="4">
    <source>
        <dbReference type="ARBA" id="ARBA00022553"/>
    </source>
</evidence>
<dbReference type="EMBL" id="FTLW01000003">
    <property type="protein sequence ID" value="SIQ57632.1"/>
    <property type="molecule type" value="Genomic_DNA"/>
</dbReference>
<dbReference type="Gene3D" id="3.30.565.10">
    <property type="entry name" value="Histidine kinase-like ATPase, C-terminal domain"/>
    <property type="match status" value="1"/>
</dbReference>
<evidence type="ECO:0000259" key="11">
    <source>
        <dbReference type="PROSITE" id="PS50109"/>
    </source>
</evidence>
<protein>
    <recommendedName>
        <fullName evidence="3">histidine kinase</fullName>
        <ecNumber evidence="3">2.7.13.3</ecNumber>
    </recommendedName>
</protein>
<keyword evidence="13" id="KW-1185">Reference proteome</keyword>
<dbReference type="SMART" id="SM00387">
    <property type="entry name" value="HATPase_c"/>
    <property type="match status" value="1"/>
</dbReference>
<feature type="transmembrane region" description="Helical" evidence="10">
    <location>
        <begin position="12"/>
        <end position="35"/>
    </location>
</feature>
<dbReference type="InterPro" id="IPR050428">
    <property type="entry name" value="TCS_sensor_his_kinase"/>
</dbReference>
<feature type="transmembrane region" description="Helical" evidence="10">
    <location>
        <begin position="129"/>
        <end position="153"/>
    </location>
</feature>
<comment type="catalytic activity">
    <reaction evidence="1">
        <text>ATP + protein L-histidine = ADP + protein N-phospho-L-histidine.</text>
        <dbReference type="EC" id="2.7.13.3"/>
    </reaction>
</comment>
<dbReference type="AlphaFoldDB" id="A0A1N6TWC4"/>